<dbReference type="InterPro" id="IPR002885">
    <property type="entry name" value="PPR_rpt"/>
</dbReference>
<dbReference type="PROSITE" id="PS51375">
    <property type="entry name" value="PPR"/>
    <property type="match status" value="6"/>
</dbReference>
<dbReference type="InterPro" id="IPR011990">
    <property type="entry name" value="TPR-like_helical_dom_sf"/>
</dbReference>
<dbReference type="PANTHER" id="PTHR47926">
    <property type="entry name" value="PENTATRICOPEPTIDE REPEAT-CONTAINING PROTEIN"/>
    <property type="match status" value="1"/>
</dbReference>
<feature type="repeat" description="PPR" evidence="2">
    <location>
        <begin position="463"/>
        <end position="493"/>
    </location>
</feature>
<evidence type="ECO:0000256" key="2">
    <source>
        <dbReference type="PROSITE-ProRule" id="PRU00708"/>
    </source>
</evidence>
<accession>A0ABM0YSP8</accession>
<dbReference type="GeneID" id="104782155"/>
<gene>
    <name evidence="4" type="primary">LOC104782155</name>
</gene>
<sequence>MKLGFEIQRALLGLLNKAAVDGGAYGHLIQHFTTRQRLPLHALQLHARIVIFSVTPDNFLASKLINFYTRENRFRQALHVFDEITVRNAFSYNALLIAYTSREMYFDALSLFLSWIGSSGAARPDSVSISCVLKAWSGYDGFWLGSLARQVHGFVIRGGFDSDVFVGNGMITYYTKCDNIESARKVFDEMSERDVVSWNSMISGYSQSGSFEDCKELYKAMLDCPDLKPNGVTVISVLQACGQSSDLVFGMEVHKKMIENQIQMDLSLCNAVIGFYAKCGSLDYARALFDEMSEKDSVTHGAIISGYMAHGLVKEAMALFSEMENIGLSTWNAVISGLMQNNHHEEVINSFREMIRCGSRPNTVTLSSLLPSLTYSSNLKGGKEIHAFAIRNGADSNIYVTTSIIDNYAKLGFLPGAQRVFDNCIERSLIVWTAIITAYAVHGDSDSACRLFEQMQCLGTKPDNVTLTAVLSAFAHSGDSDKAQDIFDYMVTKYDIEPGVEHYACMVSVLSRAGKLSNAMEFIARMPIEPIAKVWGALLNGASVLGDVEIARFACDRLFEMEPENTGNYTIMANLYTQAGRWEEAEIVRDKMTRIGLKKIPGTSWIETDKGLRSFIAKDSSCERSEEMYDVIEGLLESMKDKEYIMKQELDETY</sequence>
<dbReference type="PANTHER" id="PTHR47926:SF472">
    <property type="entry name" value="REPEAT (PPR) SUPERFAMILY PROTEIN, PUTATIVE-RELATED"/>
    <property type="match status" value="1"/>
</dbReference>
<dbReference type="SUPFAM" id="SSF48452">
    <property type="entry name" value="TPR-like"/>
    <property type="match status" value="1"/>
</dbReference>
<feature type="repeat" description="PPR" evidence="2">
    <location>
        <begin position="194"/>
        <end position="224"/>
    </location>
</feature>
<dbReference type="NCBIfam" id="TIGR00756">
    <property type="entry name" value="PPR"/>
    <property type="match status" value="6"/>
</dbReference>
<dbReference type="Pfam" id="PF20431">
    <property type="entry name" value="E_motif"/>
    <property type="match status" value="1"/>
</dbReference>
<dbReference type="RefSeq" id="XP_010505311.1">
    <property type="nucleotide sequence ID" value="XM_010507009.1"/>
</dbReference>
<dbReference type="InterPro" id="IPR046960">
    <property type="entry name" value="PPR_At4g14850-like_plant"/>
</dbReference>
<organism evidence="3 4">
    <name type="scientific">Camelina sativa</name>
    <name type="common">False flax</name>
    <name type="synonym">Myagrum sativum</name>
    <dbReference type="NCBI Taxonomy" id="90675"/>
    <lineage>
        <taxon>Eukaryota</taxon>
        <taxon>Viridiplantae</taxon>
        <taxon>Streptophyta</taxon>
        <taxon>Embryophyta</taxon>
        <taxon>Tracheophyta</taxon>
        <taxon>Spermatophyta</taxon>
        <taxon>Magnoliopsida</taxon>
        <taxon>eudicotyledons</taxon>
        <taxon>Gunneridae</taxon>
        <taxon>Pentapetalae</taxon>
        <taxon>rosids</taxon>
        <taxon>malvids</taxon>
        <taxon>Brassicales</taxon>
        <taxon>Brassicaceae</taxon>
        <taxon>Camelineae</taxon>
        <taxon>Camelina</taxon>
    </lineage>
</organism>
<dbReference type="Pfam" id="PF01535">
    <property type="entry name" value="PPR"/>
    <property type="match status" value="4"/>
</dbReference>
<proteinExistence type="predicted"/>
<feature type="repeat" description="PPR" evidence="2">
    <location>
        <begin position="296"/>
        <end position="330"/>
    </location>
</feature>
<protein>
    <submittedName>
        <fullName evidence="4">Pentatricopeptide repeat-containing protein At2g37310</fullName>
    </submittedName>
</protein>
<name>A0ABM0YSP8_CAMSA</name>
<dbReference type="Proteomes" id="UP000694864">
    <property type="component" value="Chromosome 4"/>
</dbReference>
<reference evidence="4" key="2">
    <citation type="submission" date="2025-08" db="UniProtKB">
        <authorList>
            <consortium name="RefSeq"/>
        </authorList>
    </citation>
    <scope>IDENTIFICATION</scope>
    <source>
        <tissue evidence="4">Leaf</tissue>
    </source>
</reference>
<feature type="repeat" description="PPR" evidence="2">
    <location>
        <begin position="565"/>
        <end position="599"/>
    </location>
</feature>
<reference evidence="3" key="1">
    <citation type="journal article" date="2014" name="Nat. Commun.">
        <title>The emerging biofuel crop Camelina sativa retains a highly undifferentiated hexaploid genome structure.</title>
        <authorList>
            <person name="Kagale S."/>
            <person name="Koh C."/>
            <person name="Nixon J."/>
            <person name="Bollina V."/>
            <person name="Clarke W.E."/>
            <person name="Tuteja R."/>
            <person name="Spillane C."/>
            <person name="Robinson S.J."/>
            <person name="Links M.G."/>
            <person name="Clarke C."/>
            <person name="Higgins E.E."/>
            <person name="Huebert T."/>
            <person name="Sharpe A.G."/>
            <person name="Parkin I.A."/>
        </authorList>
    </citation>
    <scope>NUCLEOTIDE SEQUENCE [LARGE SCALE GENOMIC DNA]</scope>
    <source>
        <strain evidence="3">cv. DH55</strain>
    </source>
</reference>
<evidence type="ECO:0000256" key="1">
    <source>
        <dbReference type="ARBA" id="ARBA00022737"/>
    </source>
</evidence>
<feature type="repeat" description="PPR" evidence="2">
    <location>
        <begin position="428"/>
        <end position="462"/>
    </location>
</feature>
<keyword evidence="3" id="KW-1185">Reference proteome</keyword>
<evidence type="ECO:0000313" key="4">
    <source>
        <dbReference type="RefSeq" id="XP_010505311.1"/>
    </source>
</evidence>
<dbReference type="InterPro" id="IPR046848">
    <property type="entry name" value="E_motif"/>
</dbReference>
<keyword evidence="1" id="KW-0677">Repeat</keyword>
<dbReference type="Gene3D" id="1.25.40.10">
    <property type="entry name" value="Tetratricopeptide repeat domain"/>
    <property type="match status" value="4"/>
</dbReference>
<feature type="repeat" description="PPR" evidence="2">
    <location>
        <begin position="265"/>
        <end position="295"/>
    </location>
</feature>
<evidence type="ECO:0000313" key="3">
    <source>
        <dbReference type="Proteomes" id="UP000694864"/>
    </source>
</evidence>
<dbReference type="Pfam" id="PF13041">
    <property type="entry name" value="PPR_2"/>
    <property type="match status" value="3"/>
</dbReference>